<dbReference type="EMBL" id="LBQX01000043">
    <property type="protein sequence ID" value="KKP85747.1"/>
    <property type="molecule type" value="Genomic_DNA"/>
</dbReference>
<dbReference type="PANTHER" id="PTHR10996">
    <property type="entry name" value="2-HYDROXYACID DEHYDROGENASE-RELATED"/>
    <property type="match status" value="1"/>
</dbReference>
<dbReference type="PANTHER" id="PTHR10996:SF178">
    <property type="entry name" value="2-HYDROXYACID DEHYDROGENASE YGL185C-RELATED"/>
    <property type="match status" value="1"/>
</dbReference>
<evidence type="ECO:0008006" key="8">
    <source>
        <dbReference type="Google" id="ProtNLM"/>
    </source>
</evidence>
<evidence type="ECO:0000259" key="4">
    <source>
        <dbReference type="Pfam" id="PF00389"/>
    </source>
</evidence>
<comment type="caution">
    <text evidence="6">The sequence shown here is derived from an EMBL/GenBank/DDBJ whole genome shotgun (WGS) entry which is preliminary data.</text>
</comment>
<keyword evidence="1 3" id="KW-0560">Oxidoreductase</keyword>
<dbReference type="GO" id="GO:0051287">
    <property type="term" value="F:NAD binding"/>
    <property type="evidence" value="ECO:0007669"/>
    <property type="project" value="InterPro"/>
</dbReference>
<name>A0A0G0G1V8_9BACT</name>
<evidence type="ECO:0000313" key="7">
    <source>
        <dbReference type="Proteomes" id="UP000034536"/>
    </source>
</evidence>
<gene>
    <name evidence="6" type="ORF">UR89_C0043G0002</name>
</gene>
<dbReference type="InterPro" id="IPR036291">
    <property type="entry name" value="NAD(P)-bd_dom_sf"/>
</dbReference>
<comment type="similarity">
    <text evidence="3">Belongs to the D-isomer specific 2-hydroxyacid dehydrogenase family.</text>
</comment>
<dbReference type="AlphaFoldDB" id="A0A0G0G1V8"/>
<dbReference type="Pfam" id="PF02826">
    <property type="entry name" value="2-Hacid_dh_C"/>
    <property type="match status" value="1"/>
</dbReference>
<proteinExistence type="inferred from homology"/>
<reference evidence="6 7" key="1">
    <citation type="journal article" date="2015" name="Nature">
        <title>rRNA introns, odd ribosomes, and small enigmatic genomes across a large radiation of phyla.</title>
        <authorList>
            <person name="Brown C.T."/>
            <person name="Hug L.A."/>
            <person name="Thomas B.C."/>
            <person name="Sharon I."/>
            <person name="Castelle C.J."/>
            <person name="Singh A."/>
            <person name="Wilkins M.J."/>
            <person name="Williams K.H."/>
            <person name="Banfield J.F."/>
        </authorList>
    </citation>
    <scope>NUCLEOTIDE SEQUENCE [LARGE SCALE GENOMIC DNA]</scope>
</reference>
<evidence type="ECO:0000256" key="1">
    <source>
        <dbReference type="ARBA" id="ARBA00023002"/>
    </source>
</evidence>
<dbReference type="SUPFAM" id="SSF52283">
    <property type="entry name" value="Formate/glycerate dehydrogenase catalytic domain-like"/>
    <property type="match status" value="1"/>
</dbReference>
<dbReference type="Pfam" id="PF00389">
    <property type="entry name" value="2-Hacid_dh"/>
    <property type="match status" value="1"/>
</dbReference>
<accession>A0A0G0G1V8</accession>
<dbReference type="Proteomes" id="UP000034536">
    <property type="component" value="Unassembled WGS sequence"/>
</dbReference>
<protein>
    <recommendedName>
        <fullName evidence="8">Glyoxylate reductase</fullName>
    </recommendedName>
</protein>
<evidence type="ECO:0000256" key="2">
    <source>
        <dbReference type="ARBA" id="ARBA00023027"/>
    </source>
</evidence>
<dbReference type="InterPro" id="IPR006140">
    <property type="entry name" value="D-isomer_DH_NAD-bd"/>
</dbReference>
<dbReference type="InterPro" id="IPR050223">
    <property type="entry name" value="D-isomer_2-hydroxyacid_DH"/>
</dbReference>
<dbReference type="InterPro" id="IPR006139">
    <property type="entry name" value="D-isomer_2_OHA_DH_cat_dom"/>
</dbReference>
<feature type="domain" description="D-isomer specific 2-hydroxyacid dehydrogenase NAD-binding" evidence="5">
    <location>
        <begin position="113"/>
        <end position="285"/>
    </location>
</feature>
<evidence type="ECO:0000256" key="3">
    <source>
        <dbReference type="RuleBase" id="RU003719"/>
    </source>
</evidence>
<dbReference type="SUPFAM" id="SSF51735">
    <property type="entry name" value="NAD(P)-binding Rossmann-fold domains"/>
    <property type="match status" value="1"/>
</dbReference>
<evidence type="ECO:0000259" key="5">
    <source>
        <dbReference type="Pfam" id="PF02826"/>
    </source>
</evidence>
<keyword evidence="2" id="KW-0520">NAD</keyword>
<organism evidence="6 7">
    <name type="scientific">Candidatus Roizmanbacteria bacterium GW2011_GWA2_35_8</name>
    <dbReference type="NCBI Taxonomy" id="1618479"/>
    <lineage>
        <taxon>Bacteria</taxon>
        <taxon>Candidatus Roizmaniibacteriota</taxon>
    </lineage>
</organism>
<dbReference type="GO" id="GO:0030267">
    <property type="term" value="F:glyoxylate reductase (NADPH) activity"/>
    <property type="evidence" value="ECO:0007669"/>
    <property type="project" value="TreeGrafter"/>
</dbReference>
<feature type="domain" description="D-isomer specific 2-hydroxyacid dehydrogenase catalytic" evidence="4">
    <location>
        <begin position="26"/>
        <end position="314"/>
    </location>
</feature>
<dbReference type="Gene3D" id="3.40.50.720">
    <property type="entry name" value="NAD(P)-binding Rossmann-like Domain"/>
    <property type="match status" value="2"/>
</dbReference>
<sequence>MKLHKIALIDFDTDFFDKQYLNRIKSLTKKLIFVKELNIKKRNNLIKDASALLIRYSTSLDKAALDNTSNLKYIGASSIAVDQVDTKHAHEKGINITNIPGYSSNPIAEFVFGALIDHFRHLAESKKNVEQGDFTVHTEYKGWELAGKTFGIIGLGNIGKRVAEIALGFNMKVQYYSRTRKKDYEKMEVKYVPLEKLISTSNILGVFLELNNKTKNFVTEKYLNHIKKSTIVISTSHTDIFDFDALTKSLIENKFIFAQTYFDSISKEHRDRLHKSPNTILYPSIAIQTFETKKRQQEMVVNNLENFCRGKIINEVT</sequence>
<evidence type="ECO:0000313" key="6">
    <source>
        <dbReference type="EMBL" id="KKP85747.1"/>
    </source>
</evidence>
<dbReference type="GO" id="GO:0016618">
    <property type="term" value="F:hydroxypyruvate reductase [NAD(P)H] activity"/>
    <property type="evidence" value="ECO:0007669"/>
    <property type="project" value="TreeGrafter"/>
</dbReference>
<dbReference type="GO" id="GO:0005829">
    <property type="term" value="C:cytosol"/>
    <property type="evidence" value="ECO:0007669"/>
    <property type="project" value="TreeGrafter"/>
</dbReference>